<feature type="transmembrane region" description="Helical" evidence="1">
    <location>
        <begin position="216"/>
        <end position="236"/>
    </location>
</feature>
<dbReference type="Proteomes" id="UP000601522">
    <property type="component" value="Unassembled WGS sequence"/>
</dbReference>
<evidence type="ECO:0000313" key="3">
    <source>
        <dbReference type="EMBL" id="MBC8591040.1"/>
    </source>
</evidence>
<keyword evidence="1" id="KW-0472">Membrane</keyword>
<proteinExistence type="predicted"/>
<feature type="transmembrane region" description="Helical" evidence="1">
    <location>
        <begin position="57"/>
        <end position="76"/>
    </location>
</feature>
<dbReference type="AlphaFoldDB" id="A0A926F319"/>
<feature type="transmembrane region" description="Helical" evidence="1">
    <location>
        <begin position="12"/>
        <end position="33"/>
    </location>
</feature>
<accession>A0A926F319</accession>
<feature type="domain" description="Nucleoside transporter/FeoB GTPase Gate" evidence="2">
    <location>
        <begin position="138"/>
        <end position="237"/>
    </location>
</feature>
<reference evidence="3 4" key="1">
    <citation type="submission" date="2020-08" db="EMBL/GenBank/DDBJ databases">
        <title>Genome public.</title>
        <authorList>
            <person name="Liu C."/>
            <person name="Sun Q."/>
        </authorList>
    </citation>
    <scope>NUCLEOTIDE SEQUENCE [LARGE SCALE GENOMIC DNA]</scope>
    <source>
        <strain evidence="3 4">NSJ-26</strain>
    </source>
</reference>
<feature type="transmembrane region" description="Helical" evidence="1">
    <location>
        <begin position="398"/>
        <end position="419"/>
    </location>
</feature>
<name>A0A926F319_9FIRM</name>
<evidence type="ECO:0000259" key="2">
    <source>
        <dbReference type="Pfam" id="PF07670"/>
    </source>
</evidence>
<feature type="transmembrane region" description="Helical" evidence="1">
    <location>
        <begin position="431"/>
        <end position="452"/>
    </location>
</feature>
<dbReference type="EMBL" id="JACRTK010000003">
    <property type="protein sequence ID" value="MBC8591040.1"/>
    <property type="molecule type" value="Genomic_DNA"/>
</dbReference>
<organism evidence="3 4">
    <name type="scientific">Wansuia hejianensis</name>
    <dbReference type="NCBI Taxonomy" id="2763667"/>
    <lineage>
        <taxon>Bacteria</taxon>
        <taxon>Bacillati</taxon>
        <taxon>Bacillota</taxon>
        <taxon>Clostridia</taxon>
        <taxon>Lachnospirales</taxon>
        <taxon>Lachnospiraceae</taxon>
        <taxon>Wansuia</taxon>
    </lineage>
</organism>
<dbReference type="InterPro" id="IPR011642">
    <property type="entry name" value="Gate_dom"/>
</dbReference>
<feature type="transmembrane region" description="Helical" evidence="1">
    <location>
        <begin position="242"/>
        <end position="260"/>
    </location>
</feature>
<dbReference type="Pfam" id="PF07670">
    <property type="entry name" value="Gate"/>
    <property type="match status" value="1"/>
</dbReference>
<keyword evidence="4" id="KW-1185">Reference proteome</keyword>
<feature type="transmembrane region" description="Helical" evidence="1">
    <location>
        <begin position="320"/>
        <end position="341"/>
    </location>
</feature>
<sequence length="453" mass="49717">MDNKVYKNKYSIGDYLKFIIPSLLGILLLMFPFKHEGKTTILVAFLAGKLTSSLEDVLPTIILGFISFTGIVTVIYKIFKPTIIKENKFLKGIFDVSLPWVISRLIGLAIVIMVYFKMGPEWIWSDDTGGLILYDLILGLFAIFLFAGFLLPFLTDFGLLEFVGALLTPVMRPIFNLPGRSSIDCIASWVGDGTIGVALTNKQYEEGYYTNKEASIIATTFSAVSITFCLVVLGQVGLAHLFGPYYLTVAIAGIVAAIIMPKIPPLSKKPNTYYGNVKKDMGEEVPEGFTNPQWGLQLAVERAKKSCSIKGFVSNGTKSVLDLWLGVLPVIMAFGTMALIIAEFTPIFEWLGMPFIPILKLLRVPDAVEASKTIMVGFSDMFLPSVIGASIPSEMTRFIVAALSVTQLVYLSEAGAVILGTKMDITPLDLFLIYIERTLITLPVIAIAAHIIF</sequence>
<keyword evidence="1" id="KW-1133">Transmembrane helix</keyword>
<protein>
    <submittedName>
        <fullName evidence="3">YjiH family protein</fullName>
    </submittedName>
</protein>
<feature type="transmembrane region" description="Helical" evidence="1">
    <location>
        <begin position="97"/>
        <end position="116"/>
    </location>
</feature>
<evidence type="ECO:0000256" key="1">
    <source>
        <dbReference type="SAM" id="Phobius"/>
    </source>
</evidence>
<gene>
    <name evidence="3" type="ORF">H8689_07920</name>
</gene>
<dbReference type="RefSeq" id="WP_249323880.1">
    <property type="nucleotide sequence ID" value="NZ_JACRTK010000003.1"/>
</dbReference>
<feature type="transmembrane region" description="Helical" evidence="1">
    <location>
        <begin position="136"/>
        <end position="154"/>
    </location>
</feature>
<evidence type="ECO:0000313" key="4">
    <source>
        <dbReference type="Proteomes" id="UP000601522"/>
    </source>
</evidence>
<keyword evidence="1" id="KW-0812">Transmembrane</keyword>
<comment type="caution">
    <text evidence="3">The sequence shown here is derived from an EMBL/GenBank/DDBJ whole genome shotgun (WGS) entry which is preliminary data.</text>
</comment>